<protein>
    <recommendedName>
        <fullName evidence="3">FAD-binding PCMH-type domain-containing protein</fullName>
    </recommendedName>
</protein>
<dbReference type="Proteomes" id="UP000253664">
    <property type="component" value="Unassembled WGS sequence"/>
</dbReference>
<evidence type="ECO:0000313" key="4">
    <source>
        <dbReference type="EMBL" id="RCI10152.1"/>
    </source>
</evidence>
<dbReference type="Pfam" id="PF01565">
    <property type="entry name" value="FAD_binding_4"/>
    <property type="match status" value="1"/>
</dbReference>
<dbReference type="PROSITE" id="PS51387">
    <property type="entry name" value="FAD_PCMH"/>
    <property type="match status" value="1"/>
</dbReference>
<evidence type="ECO:0000259" key="3">
    <source>
        <dbReference type="PROSITE" id="PS51387"/>
    </source>
</evidence>
<dbReference type="PANTHER" id="PTHR13878:SF91">
    <property type="entry name" value="FAD BINDING DOMAIN PROTEIN (AFU_ORTHOLOGUE AFUA_6G12070)-RELATED"/>
    <property type="match status" value="1"/>
</dbReference>
<sequence>MQMPHKIRQQYGLIYYHCQVPDDECWPPDETWDAFNSTLGGKLIKSKPVAISCYTGPQQDAGQCSHVSEMWSDKAFQTEQPLGRYYSYNITCPPVDFGARLGDSGCNLGQLPVYAVNVTAHHHISETLAFAQRHNIRLTIVNTGHELNGRADGFGSIAVWIRHLRNGIRFQPRFNSTTGCTGSGWSGSAVHIDGAWQWRDVHGVARRHNVIVVSGGSDSPGATGGWLSGGGHGPASRNYGLGADQLLEAEVMLADGRVVFANHCQHTDLFRALRGGGPGYGIVLGTMVKAYPNVGAVTAHRLNVSSVRPTDDNAELLDVVSVLMQSHPDLVDAGFAGYATWFRGMTSAVVGDSSSGYKHSIWNIGEGREAAEAALIPLRMKLSMFGDELLIEETLIQYNDYWSFYDAELGRDGPPGDSLFITSRLLDRNSVEDGEAVREAVEIVSGKPGENTFNIVALVSGGKVFEDANDTTSGLNPAWRSSHMVLLTVRPVSRSATHDQRQAVIDDVTMVKGAATKKLAPDTGAYMNEGDRNDPDYIQNFYGDAYDGHQAAKEKYDPKGVFYCPTCVGAAAFIDQPDGPLCMA</sequence>
<dbReference type="Gene3D" id="3.40.462.20">
    <property type="match status" value="1"/>
</dbReference>
<dbReference type="AlphaFoldDB" id="A0A367L7E0"/>
<dbReference type="EMBL" id="LKCN02000013">
    <property type="protein sequence ID" value="RCI10152.1"/>
    <property type="molecule type" value="Genomic_DNA"/>
</dbReference>
<dbReference type="InterPro" id="IPR050432">
    <property type="entry name" value="FAD-linked_Oxidoreductases_BP"/>
</dbReference>
<dbReference type="Pfam" id="PF08031">
    <property type="entry name" value="BBE"/>
    <property type="match status" value="1"/>
</dbReference>
<accession>A0A367L7E0</accession>
<comment type="similarity">
    <text evidence="1">Belongs to the oxygen-dependent FAD-linked oxidoreductase family.</text>
</comment>
<dbReference type="Gene3D" id="3.30.465.10">
    <property type="match status" value="1"/>
</dbReference>
<gene>
    <name evidence="4" type="ORF">L249_8751</name>
</gene>
<feature type="domain" description="FAD-binding PCMH-type" evidence="3">
    <location>
        <begin position="108"/>
        <end position="293"/>
    </location>
</feature>
<dbReference type="InterPro" id="IPR016169">
    <property type="entry name" value="FAD-bd_PCMH_sub2"/>
</dbReference>
<keyword evidence="2" id="KW-0560">Oxidoreductase</keyword>
<dbReference type="GO" id="GO:0016491">
    <property type="term" value="F:oxidoreductase activity"/>
    <property type="evidence" value="ECO:0007669"/>
    <property type="project" value="UniProtKB-KW"/>
</dbReference>
<reference evidence="4 5" key="1">
    <citation type="journal article" date="2015" name="BMC Genomics">
        <title>Insights from the genome of Ophiocordyceps polyrhachis-furcata to pathogenicity and host specificity in insect fungi.</title>
        <authorList>
            <person name="Wichadakul D."/>
            <person name="Kobmoo N."/>
            <person name="Ingsriswang S."/>
            <person name="Tangphatsornruang S."/>
            <person name="Chantasingh D."/>
            <person name="Luangsa-ard J.J."/>
            <person name="Eurwilaichitr L."/>
        </authorList>
    </citation>
    <scope>NUCLEOTIDE SEQUENCE [LARGE SCALE GENOMIC DNA]</scope>
    <source>
        <strain evidence="4 5">BCC 54312</strain>
    </source>
</reference>
<proteinExistence type="inferred from homology"/>
<dbReference type="STRING" id="1330021.A0A367L7E0"/>
<dbReference type="InterPro" id="IPR016166">
    <property type="entry name" value="FAD-bd_PCMH"/>
</dbReference>
<dbReference type="InterPro" id="IPR036318">
    <property type="entry name" value="FAD-bd_PCMH-like_sf"/>
</dbReference>
<dbReference type="InterPro" id="IPR006094">
    <property type="entry name" value="Oxid_FAD_bind_N"/>
</dbReference>
<dbReference type="PANTHER" id="PTHR13878">
    <property type="entry name" value="GULONOLACTONE OXIDASE"/>
    <property type="match status" value="1"/>
</dbReference>
<evidence type="ECO:0000256" key="1">
    <source>
        <dbReference type="ARBA" id="ARBA00005466"/>
    </source>
</evidence>
<dbReference type="InterPro" id="IPR012951">
    <property type="entry name" value="BBE"/>
</dbReference>
<evidence type="ECO:0000313" key="5">
    <source>
        <dbReference type="Proteomes" id="UP000253664"/>
    </source>
</evidence>
<organism evidence="4 5">
    <name type="scientific">Ophiocordyceps polyrhachis-furcata BCC 54312</name>
    <dbReference type="NCBI Taxonomy" id="1330021"/>
    <lineage>
        <taxon>Eukaryota</taxon>
        <taxon>Fungi</taxon>
        <taxon>Dikarya</taxon>
        <taxon>Ascomycota</taxon>
        <taxon>Pezizomycotina</taxon>
        <taxon>Sordariomycetes</taxon>
        <taxon>Hypocreomycetidae</taxon>
        <taxon>Hypocreales</taxon>
        <taxon>Ophiocordycipitaceae</taxon>
        <taxon>Ophiocordyceps</taxon>
    </lineage>
</organism>
<name>A0A367L7E0_9HYPO</name>
<dbReference type="SUPFAM" id="SSF56176">
    <property type="entry name" value="FAD-binding/transporter-associated domain-like"/>
    <property type="match status" value="1"/>
</dbReference>
<dbReference type="GO" id="GO:0071949">
    <property type="term" value="F:FAD binding"/>
    <property type="evidence" value="ECO:0007669"/>
    <property type="project" value="InterPro"/>
</dbReference>
<comment type="caution">
    <text evidence="4">The sequence shown here is derived from an EMBL/GenBank/DDBJ whole genome shotgun (WGS) entry which is preliminary data.</text>
</comment>
<evidence type="ECO:0000256" key="2">
    <source>
        <dbReference type="ARBA" id="ARBA00023002"/>
    </source>
</evidence>
<keyword evidence="5" id="KW-1185">Reference proteome</keyword>
<dbReference type="OrthoDB" id="9983560at2759"/>